<evidence type="ECO:0000313" key="1">
    <source>
        <dbReference type="EMBL" id="PQJ77541.1"/>
    </source>
</evidence>
<proteinExistence type="predicted"/>
<reference evidence="1 2" key="1">
    <citation type="submission" date="2016-12" db="EMBL/GenBank/DDBJ databases">
        <title>Trade-off between light-utilization and light-protection in marine flavobacteria.</title>
        <authorList>
            <person name="Kumagai Y."/>
            <person name="Yoshizawa S."/>
            <person name="Kogure K."/>
            <person name="Iwasaki W."/>
        </authorList>
    </citation>
    <scope>NUCLEOTIDE SEQUENCE [LARGE SCALE GENOMIC DNA]</scope>
    <source>
        <strain evidence="1 2">ATCC 43844</strain>
    </source>
</reference>
<dbReference type="EMBL" id="MSCM01000002">
    <property type="protein sequence ID" value="PQJ77541.1"/>
    <property type="molecule type" value="Genomic_DNA"/>
</dbReference>
<organism evidence="1 2">
    <name type="scientific">Polaribacter glomeratus</name>
    <dbReference type="NCBI Taxonomy" id="102"/>
    <lineage>
        <taxon>Bacteria</taxon>
        <taxon>Pseudomonadati</taxon>
        <taxon>Bacteroidota</taxon>
        <taxon>Flavobacteriia</taxon>
        <taxon>Flavobacteriales</taxon>
        <taxon>Flavobacteriaceae</taxon>
    </lineage>
</organism>
<dbReference type="Proteomes" id="UP000239068">
    <property type="component" value="Unassembled WGS sequence"/>
</dbReference>
<keyword evidence="2" id="KW-1185">Reference proteome</keyword>
<dbReference type="AlphaFoldDB" id="A0A2S7WJQ8"/>
<sequence>MKKILVYILLISSWSVTLFAQQIDGKIRFKIIDQISAKPVVYATVMLKNLNRGTHADFNGYFEIPAYYLQTGIIKISSIGYYSKEFKLADVKKDGVHILYLTPSTDLLNEVIVKSSKKRKKRRLLAKEIVRKAIKNILENYPTEAYSYIGYYRDYQQPVDSVYQKLIKSNEPVEYLNVHEAIIESFDNGFDSDKLKEEKNQSLLYNYRVNKNFIEDSTLTVPYDNKSKKFSESVYISPLGGNELNILNLTNAIRNYDKMSFSFVNNLNKNFINNHNFKVEEVVFLDKTPLYKISFTSKKERTSYDYAAYGTIYIAKGNFAIYKLNYNLYYIKNKNPQFAITIEYSKKKDKMYLNYITFNNFFEAKNGNYFKIDKTLFNLKNNSFNIYFNRQIALNSLEPFRRNFKIYYKGVKLKVISVSPFEGSDSILTVKIDEESLKEINFENEKENPNYGAFFSFDISNITDQNSFEIDKRASVKMNQYREFFVQEVFENKKAPVQKNFINKNLPLSQSKITPLKLENNYWLNSPLKKVKD</sequence>
<comment type="caution">
    <text evidence="1">The sequence shown here is derived from an EMBL/GenBank/DDBJ whole genome shotgun (WGS) entry which is preliminary data.</text>
</comment>
<evidence type="ECO:0000313" key="2">
    <source>
        <dbReference type="Proteomes" id="UP000239068"/>
    </source>
</evidence>
<dbReference type="Gene3D" id="2.60.40.1120">
    <property type="entry name" value="Carboxypeptidase-like, regulatory domain"/>
    <property type="match status" value="1"/>
</dbReference>
<evidence type="ECO:0008006" key="3">
    <source>
        <dbReference type="Google" id="ProtNLM"/>
    </source>
</evidence>
<dbReference type="Pfam" id="PF13715">
    <property type="entry name" value="CarbopepD_reg_2"/>
    <property type="match status" value="1"/>
</dbReference>
<protein>
    <recommendedName>
        <fullName evidence="3">Carboxypeptidase-like regulatory domain-containing protein</fullName>
    </recommendedName>
</protein>
<dbReference type="RefSeq" id="WP_105022864.1">
    <property type="nucleotide sequence ID" value="NZ_MSCM01000002.1"/>
</dbReference>
<dbReference type="InterPro" id="IPR008969">
    <property type="entry name" value="CarboxyPept-like_regulatory"/>
</dbReference>
<accession>A0A2S7WJQ8</accession>
<name>A0A2S7WJQ8_9FLAO</name>
<gene>
    <name evidence="1" type="ORF">BTO16_17145</name>
</gene>
<dbReference type="SUPFAM" id="SSF49464">
    <property type="entry name" value="Carboxypeptidase regulatory domain-like"/>
    <property type="match status" value="1"/>
</dbReference>
<dbReference type="OrthoDB" id="1201225at2"/>